<keyword evidence="3" id="KW-1185">Reference proteome</keyword>
<dbReference type="EMBL" id="CP049742">
    <property type="protein sequence ID" value="QPC48243.1"/>
    <property type="molecule type" value="Genomic_DNA"/>
</dbReference>
<dbReference type="KEGG" id="mcui:G8O30_15615"/>
<dbReference type="InterPro" id="IPR025238">
    <property type="entry name" value="DUF4184"/>
</dbReference>
<feature type="transmembrane region" description="Helical" evidence="1">
    <location>
        <begin position="190"/>
        <end position="209"/>
    </location>
</feature>
<sequence>MPLTFAHPAAVLPFSRRSKYINFSAMVIGSMSPDFEYFLRGQPMGSTGHSLAGFLTLNLPLVAIVYFIYHYFVHETLLNHLPFFLQESSINRPTSSKGLKIVVFCYSALFGMFTHVAWDSFTHLNGKVVQTFPKIFTHTYTLISYSIPLYKFLQHGSTLFGLLLIASYIFFKAKSQRQVHSKTSFREKGFFWATLCLVTLLIVIAWYAIDYVSISMIGVAVVRVIDSFLLGLLVTSIYLKRGKNSASNSKYNQCI</sequence>
<keyword evidence="1" id="KW-1133">Transmembrane helix</keyword>
<reference evidence="2 3" key="1">
    <citation type="submission" date="2019-07" db="EMBL/GenBank/DDBJ databases">
        <title>Genome sequence of 2 isolates from Red Sea Mangroves.</title>
        <authorList>
            <person name="Sefrji F."/>
            <person name="Michoud G."/>
            <person name="Merlino G."/>
            <person name="Daffonchio D."/>
        </authorList>
    </citation>
    <scope>NUCLEOTIDE SEQUENCE [LARGE SCALE GENOMIC DNA]</scope>
    <source>
        <strain evidence="2 3">R1DC41</strain>
    </source>
</reference>
<gene>
    <name evidence="2" type="ORF">G8O30_15615</name>
</gene>
<dbReference type="Proteomes" id="UP000593626">
    <property type="component" value="Chromosome"/>
</dbReference>
<feature type="transmembrane region" description="Helical" evidence="1">
    <location>
        <begin position="152"/>
        <end position="170"/>
    </location>
</feature>
<keyword evidence="1" id="KW-0472">Membrane</keyword>
<dbReference type="Pfam" id="PF13803">
    <property type="entry name" value="DUF4184"/>
    <property type="match status" value="1"/>
</dbReference>
<evidence type="ECO:0000256" key="1">
    <source>
        <dbReference type="SAM" id="Phobius"/>
    </source>
</evidence>
<protein>
    <submittedName>
        <fullName evidence="2">DUF4184 family protein</fullName>
    </submittedName>
</protein>
<organism evidence="2 3">
    <name type="scientific">Mangrovibacillus cuniculi</name>
    <dbReference type="NCBI Taxonomy" id="2593652"/>
    <lineage>
        <taxon>Bacteria</taxon>
        <taxon>Bacillati</taxon>
        <taxon>Bacillota</taxon>
        <taxon>Bacilli</taxon>
        <taxon>Bacillales</taxon>
        <taxon>Bacillaceae</taxon>
        <taxon>Mangrovibacillus</taxon>
    </lineage>
</organism>
<dbReference type="AlphaFoldDB" id="A0A7S8CE06"/>
<name>A0A7S8CE06_9BACI</name>
<evidence type="ECO:0000313" key="2">
    <source>
        <dbReference type="EMBL" id="QPC48243.1"/>
    </source>
</evidence>
<evidence type="ECO:0000313" key="3">
    <source>
        <dbReference type="Proteomes" id="UP000593626"/>
    </source>
</evidence>
<accession>A0A7S8CE06</accession>
<dbReference type="RefSeq" id="WP_239672930.1">
    <property type="nucleotide sequence ID" value="NZ_CP049742.1"/>
</dbReference>
<feature type="transmembrane region" description="Helical" evidence="1">
    <location>
        <begin position="215"/>
        <end position="239"/>
    </location>
</feature>
<feature type="transmembrane region" description="Helical" evidence="1">
    <location>
        <begin position="51"/>
        <end position="72"/>
    </location>
</feature>
<proteinExistence type="predicted"/>
<keyword evidence="1" id="KW-0812">Transmembrane</keyword>